<evidence type="ECO:0000313" key="2">
    <source>
        <dbReference type="Proteomes" id="UP000660729"/>
    </source>
</evidence>
<organism evidence="1 2">
    <name type="scientific">Pseudocercospora fuligena</name>
    <dbReference type="NCBI Taxonomy" id="685502"/>
    <lineage>
        <taxon>Eukaryota</taxon>
        <taxon>Fungi</taxon>
        <taxon>Dikarya</taxon>
        <taxon>Ascomycota</taxon>
        <taxon>Pezizomycotina</taxon>
        <taxon>Dothideomycetes</taxon>
        <taxon>Dothideomycetidae</taxon>
        <taxon>Mycosphaerellales</taxon>
        <taxon>Mycosphaerellaceae</taxon>
        <taxon>Pseudocercospora</taxon>
    </lineage>
</organism>
<dbReference type="EMBL" id="JABCIY010000168">
    <property type="protein sequence ID" value="KAF7190747.1"/>
    <property type="molecule type" value="Genomic_DNA"/>
</dbReference>
<accession>A0A8H6RHN5</accession>
<protein>
    <submittedName>
        <fullName evidence="1">Uncharacterized protein</fullName>
    </submittedName>
</protein>
<dbReference type="AlphaFoldDB" id="A0A8H6RHN5"/>
<dbReference type="Proteomes" id="UP000660729">
    <property type="component" value="Unassembled WGS sequence"/>
</dbReference>
<sequence length="135" mass="15218">MTILQAGFWPLTRKTSRTIRKIERTPSDWRCSVPIPATINWRSCTRNTTTASPTLCCSHSLEMPMPSRPKSTNFRLGFLDDLAACSAEAKAKTKFKHNSRSLHTIDTDTIMLGIRCDCMRNILVNLLGLSSFAQR</sequence>
<keyword evidence="2" id="KW-1185">Reference proteome</keyword>
<comment type="caution">
    <text evidence="1">The sequence shown here is derived from an EMBL/GenBank/DDBJ whole genome shotgun (WGS) entry which is preliminary data.</text>
</comment>
<proteinExistence type="predicted"/>
<reference evidence="1" key="1">
    <citation type="submission" date="2020-04" db="EMBL/GenBank/DDBJ databases">
        <title>Draft genome resource of the tomato pathogen Pseudocercospora fuligena.</title>
        <authorList>
            <person name="Zaccaron A."/>
        </authorList>
    </citation>
    <scope>NUCLEOTIDE SEQUENCE</scope>
    <source>
        <strain evidence="1">PF001</strain>
    </source>
</reference>
<evidence type="ECO:0000313" key="1">
    <source>
        <dbReference type="EMBL" id="KAF7190747.1"/>
    </source>
</evidence>
<gene>
    <name evidence="1" type="ORF">HII31_07906</name>
</gene>
<name>A0A8H6RHN5_9PEZI</name>